<dbReference type="Pfam" id="PF00440">
    <property type="entry name" value="TetR_N"/>
    <property type="match status" value="1"/>
</dbReference>
<keyword evidence="5" id="KW-1185">Reference proteome</keyword>
<proteinExistence type="predicted"/>
<evidence type="ECO:0000256" key="2">
    <source>
        <dbReference type="PROSITE-ProRule" id="PRU00335"/>
    </source>
</evidence>
<name>A0A9Y2JH06_9PSEU</name>
<accession>A0A9Y2JH06</accession>
<dbReference type="PRINTS" id="PR00455">
    <property type="entry name" value="HTHTETR"/>
</dbReference>
<sequence length="196" mass="21543">MNDEPARRAGRGGRERVVTAAISLFAARGITATTMEDIAAHAPVSKRTLYAHFPTKEDLVLAQLDHLLRSGYSLLETLRRDDLPPRDRLLAMFAVQPWPDGTVRGCPFIHAAVEHPDPADRVHAFAREQKLLVLALVTGLLDELGIDEPEPLAEQLVTLSDGAASRAMVLNDPDYGRHARKAVETLLDHAPRRPGK</sequence>
<dbReference type="InterPro" id="IPR036271">
    <property type="entry name" value="Tet_transcr_reg_TetR-rel_C_sf"/>
</dbReference>
<dbReference type="PROSITE" id="PS01081">
    <property type="entry name" value="HTH_TETR_1"/>
    <property type="match status" value="1"/>
</dbReference>
<dbReference type="AlphaFoldDB" id="A0A9Y2JH06"/>
<dbReference type="InterPro" id="IPR023772">
    <property type="entry name" value="DNA-bd_HTH_TetR-type_CS"/>
</dbReference>
<evidence type="ECO:0000259" key="3">
    <source>
        <dbReference type="PROSITE" id="PS50977"/>
    </source>
</evidence>
<evidence type="ECO:0000256" key="1">
    <source>
        <dbReference type="ARBA" id="ARBA00023125"/>
    </source>
</evidence>
<dbReference type="Proteomes" id="UP001239397">
    <property type="component" value="Chromosome"/>
</dbReference>
<reference evidence="4 5" key="1">
    <citation type="submission" date="2023-06" db="EMBL/GenBank/DDBJ databases">
        <authorList>
            <person name="Oyuntsetseg B."/>
            <person name="Kim S.B."/>
        </authorList>
    </citation>
    <scope>NUCLEOTIDE SEQUENCE [LARGE SCALE GENOMIC DNA]</scope>
    <source>
        <strain evidence="4 5">4-36</strain>
    </source>
</reference>
<dbReference type="PROSITE" id="PS50977">
    <property type="entry name" value="HTH_TETR_2"/>
    <property type="match status" value="1"/>
</dbReference>
<dbReference type="PANTHER" id="PTHR30055:SF200">
    <property type="entry name" value="HTH-TYPE TRANSCRIPTIONAL REPRESSOR BDCR"/>
    <property type="match status" value="1"/>
</dbReference>
<organism evidence="4 5">
    <name type="scientific">Amycolatopsis mongoliensis</name>
    <dbReference type="NCBI Taxonomy" id="715475"/>
    <lineage>
        <taxon>Bacteria</taxon>
        <taxon>Bacillati</taxon>
        <taxon>Actinomycetota</taxon>
        <taxon>Actinomycetes</taxon>
        <taxon>Pseudonocardiales</taxon>
        <taxon>Pseudonocardiaceae</taxon>
        <taxon>Amycolatopsis</taxon>
    </lineage>
</organism>
<dbReference type="EMBL" id="CP127295">
    <property type="protein sequence ID" value="WIX98465.1"/>
    <property type="molecule type" value="Genomic_DNA"/>
</dbReference>
<dbReference type="Gene3D" id="1.10.357.10">
    <property type="entry name" value="Tetracycline Repressor, domain 2"/>
    <property type="match status" value="1"/>
</dbReference>
<evidence type="ECO:0000313" key="5">
    <source>
        <dbReference type="Proteomes" id="UP001239397"/>
    </source>
</evidence>
<dbReference type="GO" id="GO:0000976">
    <property type="term" value="F:transcription cis-regulatory region binding"/>
    <property type="evidence" value="ECO:0007669"/>
    <property type="project" value="TreeGrafter"/>
</dbReference>
<gene>
    <name evidence="4" type="ORF">QRX60_30915</name>
</gene>
<dbReference type="SUPFAM" id="SSF46689">
    <property type="entry name" value="Homeodomain-like"/>
    <property type="match status" value="1"/>
</dbReference>
<feature type="domain" description="HTH tetR-type" evidence="3">
    <location>
        <begin position="11"/>
        <end position="71"/>
    </location>
</feature>
<dbReference type="RefSeq" id="WP_285994950.1">
    <property type="nucleotide sequence ID" value="NZ_CP127295.1"/>
</dbReference>
<evidence type="ECO:0000313" key="4">
    <source>
        <dbReference type="EMBL" id="WIX98465.1"/>
    </source>
</evidence>
<dbReference type="KEGG" id="amog:QRX60_30915"/>
<feature type="DNA-binding region" description="H-T-H motif" evidence="2">
    <location>
        <begin position="34"/>
        <end position="53"/>
    </location>
</feature>
<dbReference type="InterPro" id="IPR009057">
    <property type="entry name" value="Homeodomain-like_sf"/>
</dbReference>
<protein>
    <submittedName>
        <fullName evidence="4">TetR/AcrR family transcriptional regulator</fullName>
    </submittedName>
</protein>
<dbReference type="PANTHER" id="PTHR30055">
    <property type="entry name" value="HTH-TYPE TRANSCRIPTIONAL REGULATOR RUTR"/>
    <property type="match status" value="1"/>
</dbReference>
<dbReference type="SUPFAM" id="SSF48498">
    <property type="entry name" value="Tetracyclin repressor-like, C-terminal domain"/>
    <property type="match status" value="1"/>
</dbReference>
<dbReference type="GO" id="GO:0003700">
    <property type="term" value="F:DNA-binding transcription factor activity"/>
    <property type="evidence" value="ECO:0007669"/>
    <property type="project" value="TreeGrafter"/>
</dbReference>
<dbReference type="InterPro" id="IPR001647">
    <property type="entry name" value="HTH_TetR"/>
</dbReference>
<dbReference type="InterPro" id="IPR050109">
    <property type="entry name" value="HTH-type_TetR-like_transc_reg"/>
</dbReference>
<keyword evidence="1 2" id="KW-0238">DNA-binding</keyword>